<dbReference type="AlphaFoldDB" id="A0A2K3MZ90"/>
<comment type="caution">
    <text evidence="1">The sequence shown here is derived from an EMBL/GenBank/DDBJ whole genome shotgun (WGS) entry which is preliminary data.</text>
</comment>
<reference evidence="1 2" key="1">
    <citation type="journal article" date="2014" name="Am. J. Bot.">
        <title>Genome assembly and annotation for red clover (Trifolium pratense; Fabaceae).</title>
        <authorList>
            <person name="Istvanek J."/>
            <person name="Jaros M."/>
            <person name="Krenek A."/>
            <person name="Repkova J."/>
        </authorList>
    </citation>
    <scope>NUCLEOTIDE SEQUENCE [LARGE SCALE GENOMIC DNA]</scope>
    <source>
        <strain evidence="2">cv. Tatra</strain>
        <tissue evidence="1">Young leaves</tissue>
    </source>
</reference>
<accession>A0A2K3MZ90</accession>
<protein>
    <submittedName>
        <fullName evidence="1">Uncharacterized protein</fullName>
    </submittedName>
</protein>
<name>A0A2K3MZ90_TRIPR</name>
<reference evidence="1 2" key="2">
    <citation type="journal article" date="2017" name="Front. Plant Sci.">
        <title>Gene Classification and Mining of Molecular Markers Useful in Red Clover (Trifolium pratense) Breeding.</title>
        <authorList>
            <person name="Istvanek J."/>
            <person name="Dluhosova J."/>
            <person name="Dluhos P."/>
            <person name="Patkova L."/>
            <person name="Nedelnik J."/>
            <person name="Repkova J."/>
        </authorList>
    </citation>
    <scope>NUCLEOTIDE SEQUENCE [LARGE SCALE GENOMIC DNA]</scope>
    <source>
        <strain evidence="2">cv. Tatra</strain>
        <tissue evidence="1">Young leaves</tissue>
    </source>
</reference>
<feature type="non-terminal residue" evidence="1">
    <location>
        <position position="55"/>
    </location>
</feature>
<proteinExistence type="predicted"/>
<dbReference type="EMBL" id="ASHM01014141">
    <property type="protein sequence ID" value="PNX96092.1"/>
    <property type="molecule type" value="Genomic_DNA"/>
</dbReference>
<evidence type="ECO:0000313" key="2">
    <source>
        <dbReference type="Proteomes" id="UP000236291"/>
    </source>
</evidence>
<dbReference type="Proteomes" id="UP000236291">
    <property type="component" value="Unassembled WGS sequence"/>
</dbReference>
<evidence type="ECO:0000313" key="1">
    <source>
        <dbReference type="EMBL" id="PNX96092.1"/>
    </source>
</evidence>
<gene>
    <name evidence="1" type="ORF">L195_g019293</name>
</gene>
<sequence>MKLEEEKKLKLEEEKKMKTLLASFASVSLDLDEKDFTNYHDFYNVATNVLHNRNT</sequence>
<organism evidence="1 2">
    <name type="scientific">Trifolium pratense</name>
    <name type="common">Red clover</name>
    <dbReference type="NCBI Taxonomy" id="57577"/>
    <lineage>
        <taxon>Eukaryota</taxon>
        <taxon>Viridiplantae</taxon>
        <taxon>Streptophyta</taxon>
        <taxon>Embryophyta</taxon>
        <taxon>Tracheophyta</taxon>
        <taxon>Spermatophyta</taxon>
        <taxon>Magnoliopsida</taxon>
        <taxon>eudicotyledons</taxon>
        <taxon>Gunneridae</taxon>
        <taxon>Pentapetalae</taxon>
        <taxon>rosids</taxon>
        <taxon>fabids</taxon>
        <taxon>Fabales</taxon>
        <taxon>Fabaceae</taxon>
        <taxon>Papilionoideae</taxon>
        <taxon>50 kb inversion clade</taxon>
        <taxon>NPAAA clade</taxon>
        <taxon>Hologalegina</taxon>
        <taxon>IRL clade</taxon>
        <taxon>Trifolieae</taxon>
        <taxon>Trifolium</taxon>
    </lineage>
</organism>